<organism evidence="2 3">
    <name type="scientific">Kitasatospora phosalacinea</name>
    <dbReference type="NCBI Taxonomy" id="2065"/>
    <lineage>
        <taxon>Bacteria</taxon>
        <taxon>Bacillati</taxon>
        <taxon>Actinomycetota</taxon>
        <taxon>Actinomycetes</taxon>
        <taxon>Kitasatosporales</taxon>
        <taxon>Streptomycetaceae</taxon>
        <taxon>Kitasatospora</taxon>
    </lineage>
</organism>
<evidence type="ECO:0000256" key="1">
    <source>
        <dbReference type="SAM" id="MobiDB-lite"/>
    </source>
</evidence>
<protein>
    <submittedName>
        <fullName evidence="2">Uncharacterized protein</fullName>
    </submittedName>
</protein>
<dbReference type="Proteomes" id="UP001165143">
    <property type="component" value="Unassembled WGS sequence"/>
</dbReference>
<proteinExistence type="predicted"/>
<dbReference type="EMBL" id="BSRX01000014">
    <property type="protein sequence ID" value="GLW54692.1"/>
    <property type="molecule type" value="Genomic_DNA"/>
</dbReference>
<sequence>MNCGRRVEAATLRPADALTLLHRHSGRISPPTLQRTGSYPCGCEPAAHAAGQDPADAEAAAGGDPEIHC</sequence>
<reference evidence="2" key="1">
    <citation type="submission" date="2023-02" db="EMBL/GenBank/DDBJ databases">
        <title>Kitasatospora phosalacinea NBRC 14362.</title>
        <authorList>
            <person name="Ichikawa N."/>
            <person name="Sato H."/>
            <person name="Tonouchi N."/>
        </authorList>
    </citation>
    <scope>NUCLEOTIDE SEQUENCE</scope>
    <source>
        <strain evidence="2">NBRC 14362</strain>
    </source>
</reference>
<name>A0A9W6PGZ9_9ACTN</name>
<gene>
    <name evidence="2" type="ORF">Kpho01_27030</name>
</gene>
<comment type="caution">
    <text evidence="2">The sequence shown here is derived from an EMBL/GenBank/DDBJ whole genome shotgun (WGS) entry which is preliminary data.</text>
</comment>
<feature type="region of interest" description="Disordered" evidence="1">
    <location>
        <begin position="46"/>
        <end position="69"/>
    </location>
</feature>
<evidence type="ECO:0000313" key="3">
    <source>
        <dbReference type="Proteomes" id="UP001165143"/>
    </source>
</evidence>
<dbReference type="AlphaFoldDB" id="A0A9W6PGZ9"/>
<evidence type="ECO:0000313" key="2">
    <source>
        <dbReference type="EMBL" id="GLW54692.1"/>
    </source>
</evidence>
<accession>A0A9W6PGZ9</accession>